<evidence type="ECO:0000313" key="6">
    <source>
        <dbReference type="EMBL" id="CAH1206352.1"/>
    </source>
</evidence>
<dbReference type="Proteomes" id="UP000838686">
    <property type="component" value="Unassembled WGS sequence"/>
</dbReference>
<keyword evidence="7" id="KW-1185">Reference proteome</keyword>
<keyword evidence="4" id="KW-1133">Transmembrane helix</keyword>
<accession>A0ABM9C940</accession>
<dbReference type="InterPro" id="IPR036869">
    <property type="entry name" value="J_dom_sf"/>
</dbReference>
<evidence type="ECO:0000256" key="3">
    <source>
        <dbReference type="SAM" id="MobiDB-lite"/>
    </source>
</evidence>
<dbReference type="InterPro" id="IPR001623">
    <property type="entry name" value="DnaJ_domain"/>
</dbReference>
<keyword evidence="1" id="KW-0235">DNA replication</keyword>
<organism evidence="6 7">
    <name type="scientific">Paenibacillus plantiphilus</name>
    <dbReference type="NCBI Taxonomy" id="2905650"/>
    <lineage>
        <taxon>Bacteria</taxon>
        <taxon>Bacillati</taxon>
        <taxon>Bacillota</taxon>
        <taxon>Bacilli</taxon>
        <taxon>Bacillales</taxon>
        <taxon>Paenibacillaceae</taxon>
        <taxon>Paenibacillus</taxon>
    </lineage>
</organism>
<sequence>MDKLKQAYEQMGLPENASKEDVEKRYSILARQARTRKQRQGSSAPESNDDYFAAVTEAYRLILDLDNQKSVEQINEREYGKYKKYAGTVEKTDHFFRYYKFHLLGGIVAVVLIIVGIQTYLNYQAEQERLAKLPPIDLSVMFIGDFIQKDSDELSILEEALLVHNPEWKRTSVSMTFLPSQSQNDHMLRQKAILILMTEKPDAYIMDRSTFDWLSDQGLLRNLDEEAELGFQSDLPPNAAVKGKSSKDTAEHIYGIDLTSSPAVQKLPLKLKEFIFGIRAGGSNDDKALQFIANYLKSE</sequence>
<protein>
    <recommendedName>
        <fullName evidence="5">J domain-containing protein</fullName>
    </recommendedName>
</protein>
<proteinExistence type="predicted"/>
<evidence type="ECO:0000256" key="2">
    <source>
        <dbReference type="ARBA" id="ARBA00023016"/>
    </source>
</evidence>
<dbReference type="EMBL" id="CAKMMF010000012">
    <property type="protein sequence ID" value="CAH1206352.1"/>
    <property type="molecule type" value="Genomic_DNA"/>
</dbReference>
<dbReference type="SUPFAM" id="SSF46565">
    <property type="entry name" value="Chaperone J-domain"/>
    <property type="match status" value="1"/>
</dbReference>
<keyword evidence="2" id="KW-0346">Stress response</keyword>
<keyword evidence="4" id="KW-0812">Transmembrane</keyword>
<evidence type="ECO:0000256" key="4">
    <source>
        <dbReference type="SAM" id="Phobius"/>
    </source>
</evidence>
<dbReference type="RefSeq" id="WP_236342848.1">
    <property type="nucleotide sequence ID" value="NZ_CAKMMF010000012.1"/>
</dbReference>
<reference evidence="6" key="1">
    <citation type="submission" date="2022-01" db="EMBL/GenBank/DDBJ databases">
        <authorList>
            <person name="Criscuolo A."/>
        </authorList>
    </citation>
    <scope>NUCLEOTIDE SEQUENCE</scope>
    <source>
        <strain evidence="6">CIP111893</strain>
    </source>
</reference>
<evidence type="ECO:0000256" key="1">
    <source>
        <dbReference type="ARBA" id="ARBA00022705"/>
    </source>
</evidence>
<evidence type="ECO:0000313" key="7">
    <source>
        <dbReference type="Proteomes" id="UP000838686"/>
    </source>
</evidence>
<comment type="caution">
    <text evidence="6">The sequence shown here is derived from an EMBL/GenBank/DDBJ whole genome shotgun (WGS) entry which is preliminary data.</text>
</comment>
<feature type="transmembrane region" description="Helical" evidence="4">
    <location>
        <begin position="101"/>
        <end position="121"/>
    </location>
</feature>
<feature type="region of interest" description="Disordered" evidence="3">
    <location>
        <begin position="1"/>
        <end position="23"/>
    </location>
</feature>
<gene>
    <name evidence="6" type="ORF">PAECIP111893_02525</name>
</gene>
<dbReference type="Gene3D" id="1.10.287.110">
    <property type="entry name" value="DnaJ domain"/>
    <property type="match status" value="1"/>
</dbReference>
<dbReference type="PROSITE" id="PS50076">
    <property type="entry name" value="DNAJ_2"/>
    <property type="match status" value="1"/>
</dbReference>
<evidence type="ECO:0000259" key="5">
    <source>
        <dbReference type="PROSITE" id="PS50076"/>
    </source>
</evidence>
<feature type="domain" description="J" evidence="5">
    <location>
        <begin position="6"/>
        <end position="83"/>
    </location>
</feature>
<keyword evidence="4" id="KW-0472">Membrane</keyword>
<name>A0ABM9C940_9BACL</name>